<dbReference type="RefSeq" id="WP_149111274.1">
    <property type="nucleotide sequence ID" value="NZ_CP042425.1"/>
</dbReference>
<dbReference type="EMBL" id="CP042425">
    <property type="protein sequence ID" value="QEL16559.1"/>
    <property type="molecule type" value="Genomic_DNA"/>
</dbReference>
<evidence type="ECO:0000313" key="2">
    <source>
        <dbReference type="Proteomes" id="UP000324974"/>
    </source>
</evidence>
<organism evidence="1 2">
    <name type="scientific">Limnoglobus roseus</name>
    <dbReference type="NCBI Taxonomy" id="2598579"/>
    <lineage>
        <taxon>Bacteria</taxon>
        <taxon>Pseudomonadati</taxon>
        <taxon>Planctomycetota</taxon>
        <taxon>Planctomycetia</taxon>
        <taxon>Gemmatales</taxon>
        <taxon>Gemmataceae</taxon>
        <taxon>Limnoglobus</taxon>
    </lineage>
</organism>
<protein>
    <submittedName>
        <fullName evidence="1">Uncharacterized protein</fullName>
    </submittedName>
</protein>
<gene>
    <name evidence="1" type="ORF">PX52LOC_03519</name>
</gene>
<dbReference type="Proteomes" id="UP000324974">
    <property type="component" value="Chromosome"/>
</dbReference>
<keyword evidence="2" id="KW-1185">Reference proteome</keyword>
<evidence type="ECO:0000313" key="1">
    <source>
        <dbReference type="EMBL" id="QEL16559.1"/>
    </source>
</evidence>
<accession>A0A5C1AB07</accession>
<dbReference type="KEGG" id="lrs:PX52LOC_03519"/>
<name>A0A5C1AB07_9BACT</name>
<proteinExistence type="predicted"/>
<sequence>MKFLSQQTADKLKTYLAPTAPHGSPKGYVGTRQTTFVQITKPEQDDGYYRAKPLAYFPVFKFWEDYAECKAFDVNSESLEVGKRYLATNYGPDTDGLSVYAARGTDSDEQSEGSESELTSATFSVMTDKRPTDCGIEYDMTTYRVYGHNINIKISSIDTYGFQMACCDDSLSTSYTPPDIRCSGEFGATLVDHVTFMDGTGEFAKLYLPYTMELGDPFGKTYVGTIPGGPGDNGMLALGDFGCTGLANGQPIEGGPRIVWNIIRWQKTNAPSADPGSPWPNFPEAFNFDSVLTYDTAHGAGPAIIGGEIEQVERDEDNNIIHVIILMRTTVGNVRLDYHVGI</sequence>
<reference evidence="2" key="1">
    <citation type="submission" date="2019-08" db="EMBL/GenBank/DDBJ databases">
        <title>Limnoglobus roseus gen. nov., sp. nov., a novel freshwater planctomycete with a giant genome from the family Gemmataceae.</title>
        <authorList>
            <person name="Kulichevskaya I.S."/>
            <person name="Naumoff D.G."/>
            <person name="Miroshnikov K."/>
            <person name="Ivanova A."/>
            <person name="Philippov D.A."/>
            <person name="Hakobyan A."/>
            <person name="Rijpstra I.C."/>
            <person name="Sinninghe Damste J.S."/>
            <person name="Liesack W."/>
            <person name="Dedysh S.N."/>
        </authorList>
    </citation>
    <scope>NUCLEOTIDE SEQUENCE [LARGE SCALE GENOMIC DNA]</scope>
    <source>
        <strain evidence="2">PX52</strain>
    </source>
</reference>
<dbReference type="AlphaFoldDB" id="A0A5C1AB07"/>